<protein>
    <submittedName>
        <fullName evidence="1">Uncharacterized protein</fullName>
    </submittedName>
</protein>
<evidence type="ECO:0000313" key="3">
    <source>
        <dbReference type="Proteomes" id="UP000663856"/>
    </source>
</evidence>
<dbReference type="Proteomes" id="UP000663856">
    <property type="component" value="Unassembled WGS sequence"/>
</dbReference>
<dbReference type="AlphaFoldDB" id="A0A816PIZ5"/>
<dbReference type="EMBL" id="CAJOBG010004177">
    <property type="protein sequence ID" value="CAF4098881.1"/>
    <property type="molecule type" value="Genomic_DNA"/>
</dbReference>
<evidence type="ECO:0000313" key="2">
    <source>
        <dbReference type="EMBL" id="CAF4098881.1"/>
    </source>
</evidence>
<dbReference type="Proteomes" id="UP000663866">
    <property type="component" value="Unassembled WGS sequence"/>
</dbReference>
<dbReference type="EMBL" id="CAJNRF010003219">
    <property type="protein sequence ID" value="CAF2048435.1"/>
    <property type="molecule type" value="Genomic_DNA"/>
</dbReference>
<comment type="caution">
    <text evidence="1">The sequence shown here is derived from an EMBL/GenBank/DDBJ whole genome shotgun (WGS) entry which is preliminary data.</text>
</comment>
<evidence type="ECO:0000313" key="4">
    <source>
        <dbReference type="Proteomes" id="UP000663866"/>
    </source>
</evidence>
<keyword evidence="4" id="KW-1185">Reference proteome</keyword>
<gene>
    <name evidence="2" type="ORF">OVN521_LOCUS20783</name>
    <name evidence="1" type="ORF">WKI299_LOCUS9701</name>
</gene>
<sequence length="291" mass="33744">FTWLILKQLFQPPITFWLVNSTKLRPTDLKLSVEAKRAFLRNCSLIVVGCARNIGHRLPVFRTRIERITSLFMQYYLYIGESDSTDNTLSILHKWSRENPRVVVQTYGNVSRYITGRTERIAYCRNNVLDNARKSELFISPGRTFYLAIDLDINTRLDEAQFLTNFDYSIDEWGAMTASQFGGYYDIWALRDKVVNYDCWHRATNIIIRLITLNRGVDTYISVHQKSIPPDHPLIPVDSAFGGTAIYQIKYINGCSYSGYQSHEICEHVPFNLCVTRNKGQIFINPKFQVD</sequence>
<feature type="non-terminal residue" evidence="1">
    <location>
        <position position="1"/>
    </location>
</feature>
<organism evidence="1 3">
    <name type="scientific">Rotaria magnacalcarata</name>
    <dbReference type="NCBI Taxonomy" id="392030"/>
    <lineage>
        <taxon>Eukaryota</taxon>
        <taxon>Metazoa</taxon>
        <taxon>Spiralia</taxon>
        <taxon>Gnathifera</taxon>
        <taxon>Rotifera</taxon>
        <taxon>Eurotatoria</taxon>
        <taxon>Bdelloidea</taxon>
        <taxon>Philodinida</taxon>
        <taxon>Philodinidae</taxon>
        <taxon>Rotaria</taxon>
    </lineage>
</organism>
<name>A0A816PIZ5_9BILA</name>
<proteinExistence type="predicted"/>
<accession>A0A816PIZ5</accession>
<reference evidence="1" key="1">
    <citation type="submission" date="2021-02" db="EMBL/GenBank/DDBJ databases">
        <authorList>
            <person name="Nowell W R."/>
        </authorList>
    </citation>
    <scope>NUCLEOTIDE SEQUENCE</scope>
</reference>
<evidence type="ECO:0000313" key="1">
    <source>
        <dbReference type="EMBL" id="CAF2048435.1"/>
    </source>
</evidence>